<proteinExistence type="inferred from homology"/>
<dbReference type="GO" id="GO:0050566">
    <property type="term" value="F:asparaginyl-tRNA synthase (glutamine-hydrolyzing) activity"/>
    <property type="evidence" value="ECO:0007669"/>
    <property type="project" value="UniProtKB-EC"/>
</dbReference>
<dbReference type="InterPro" id="IPR020556">
    <property type="entry name" value="Amidase_CS"/>
</dbReference>
<comment type="similarity">
    <text evidence="1">Belongs to the amidase family.</text>
</comment>
<evidence type="ECO:0000313" key="4">
    <source>
        <dbReference type="EMBL" id="MBB5842163.1"/>
    </source>
</evidence>
<dbReference type="InterPro" id="IPR023631">
    <property type="entry name" value="Amidase_dom"/>
</dbReference>
<evidence type="ECO:0000259" key="3">
    <source>
        <dbReference type="Pfam" id="PF01425"/>
    </source>
</evidence>
<feature type="domain" description="Amidase" evidence="3">
    <location>
        <begin position="35"/>
        <end position="456"/>
    </location>
</feature>
<organism evidence="4 5">
    <name type="scientific">Conyzicola lurida</name>
    <dbReference type="NCBI Taxonomy" id="1172621"/>
    <lineage>
        <taxon>Bacteria</taxon>
        <taxon>Bacillati</taxon>
        <taxon>Actinomycetota</taxon>
        <taxon>Actinomycetes</taxon>
        <taxon>Micrococcales</taxon>
        <taxon>Microbacteriaceae</taxon>
        <taxon>Conyzicola</taxon>
    </lineage>
</organism>
<gene>
    <name evidence="4" type="ORF">HD599_000486</name>
</gene>
<dbReference type="AlphaFoldDB" id="A0A841AKH0"/>
<dbReference type="PROSITE" id="PS00571">
    <property type="entry name" value="AMIDASES"/>
    <property type="match status" value="1"/>
</dbReference>
<name>A0A841AKH0_9MICO</name>
<dbReference type="PANTHER" id="PTHR11895">
    <property type="entry name" value="TRANSAMIDASE"/>
    <property type="match status" value="1"/>
</dbReference>
<dbReference type="SUPFAM" id="SSF75304">
    <property type="entry name" value="Amidase signature (AS) enzymes"/>
    <property type="match status" value="1"/>
</dbReference>
<protein>
    <submittedName>
        <fullName evidence="4">Aspartyl-tRNA(Asn)/glutamyl-tRNA(Gln) amidotransferase subunit A</fullName>
        <ecNumber evidence="4">6.3.5.6</ecNumber>
        <ecNumber evidence="4">6.3.5.7</ecNumber>
    </submittedName>
</protein>
<feature type="compositionally biased region" description="Polar residues" evidence="2">
    <location>
        <begin position="144"/>
        <end position="158"/>
    </location>
</feature>
<keyword evidence="5" id="KW-1185">Reference proteome</keyword>
<evidence type="ECO:0000256" key="2">
    <source>
        <dbReference type="SAM" id="MobiDB-lite"/>
    </source>
</evidence>
<dbReference type="Proteomes" id="UP000536685">
    <property type="component" value="Unassembled WGS sequence"/>
</dbReference>
<keyword evidence="4" id="KW-0808">Transferase</keyword>
<dbReference type="InterPro" id="IPR000120">
    <property type="entry name" value="Amidase"/>
</dbReference>
<evidence type="ECO:0000256" key="1">
    <source>
        <dbReference type="ARBA" id="ARBA00009199"/>
    </source>
</evidence>
<dbReference type="EC" id="6.3.5.7" evidence="4"/>
<dbReference type="Gene3D" id="3.90.1300.10">
    <property type="entry name" value="Amidase signature (AS) domain"/>
    <property type="match status" value="1"/>
</dbReference>
<evidence type="ECO:0000313" key="5">
    <source>
        <dbReference type="Proteomes" id="UP000536685"/>
    </source>
</evidence>
<sequence length="478" mass="49891">MSTVALADDLIQRTTTFDLAADIRAGRISAVDLLAVSRRRVEALNDELVAFVYLDWDSAEAAARAVDAAVARGEELGPLAGVPFAVKDTQDCAGMPTRYGSLLHKDAAAAARDEPYVARLRAAGAIPIGKTATPEFASGLLTESDATGTTRNPWNTGITPGGSSGGSASAVASGMVPFATGSDGGGSIRIPASITGLIGYKTTFGVVPERDRALSQTSTVGVLTWDVLDTVRLVDIMSGPIAGDQFSAAVPQRKLEPALPAIDLRGLRVTYVPYLDNAGATDEVAAACRAAVDRLVADEGLVELDDVIELDAGANEIFVGAGSADPWSLFEFGDTEANAEIFSDYFTARLQKTGAITMQEYGRFQQRRRQLRREIAEWFERVDVVIAPTLSTTEIPAEGPPPTKVQGQVYEGVAAVAPLTRIANLAGAPSVTVPVGIGANGAPIGLQVITAADTDDLALRLALALEAQGAIPVSARPF</sequence>
<dbReference type="RefSeq" id="WP_184233319.1">
    <property type="nucleotide sequence ID" value="NZ_JACHMJ010000001.1"/>
</dbReference>
<feature type="region of interest" description="Disordered" evidence="2">
    <location>
        <begin position="144"/>
        <end position="166"/>
    </location>
</feature>
<dbReference type="PANTHER" id="PTHR11895:SF7">
    <property type="entry name" value="GLUTAMYL-TRNA(GLN) AMIDOTRANSFERASE SUBUNIT A, MITOCHONDRIAL"/>
    <property type="match status" value="1"/>
</dbReference>
<comment type="caution">
    <text evidence="4">The sequence shown here is derived from an EMBL/GenBank/DDBJ whole genome shotgun (WGS) entry which is preliminary data.</text>
</comment>
<dbReference type="EMBL" id="JACHMJ010000001">
    <property type="protein sequence ID" value="MBB5842163.1"/>
    <property type="molecule type" value="Genomic_DNA"/>
</dbReference>
<keyword evidence="4" id="KW-0436">Ligase</keyword>
<dbReference type="Pfam" id="PF01425">
    <property type="entry name" value="Amidase"/>
    <property type="match status" value="1"/>
</dbReference>
<accession>A0A841AKH0</accession>
<reference evidence="4 5" key="1">
    <citation type="submission" date="2020-08" db="EMBL/GenBank/DDBJ databases">
        <title>Sequencing the genomes of 1000 actinobacteria strains.</title>
        <authorList>
            <person name="Klenk H.-P."/>
        </authorList>
    </citation>
    <scope>NUCLEOTIDE SEQUENCE [LARGE SCALE GENOMIC DNA]</scope>
    <source>
        <strain evidence="4 5">DSM 105784</strain>
    </source>
</reference>
<dbReference type="EC" id="6.3.5.6" evidence="4"/>
<dbReference type="GO" id="GO:0016740">
    <property type="term" value="F:transferase activity"/>
    <property type="evidence" value="ECO:0007669"/>
    <property type="project" value="UniProtKB-KW"/>
</dbReference>
<dbReference type="GO" id="GO:0050567">
    <property type="term" value="F:glutaminyl-tRNA synthase (glutamine-hydrolyzing) activity"/>
    <property type="evidence" value="ECO:0007669"/>
    <property type="project" value="UniProtKB-EC"/>
</dbReference>
<dbReference type="InterPro" id="IPR036928">
    <property type="entry name" value="AS_sf"/>
</dbReference>